<dbReference type="InterPro" id="IPR036291">
    <property type="entry name" value="NAD(P)-bd_dom_sf"/>
</dbReference>
<dbReference type="SMART" id="SM00881">
    <property type="entry name" value="CoA_binding"/>
    <property type="match status" value="1"/>
</dbReference>
<dbReference type="InterPro" id="IPR036388">
    <property type="entry name" value="WH-like_DNA-bd_sf"/>
</dbReference>
<keyword evidence="10" id="KW-1185">Reference proteome</keyword>
<evidence type="ECO:0000256" key="2">
    <source>
        <dbReference type="ARBA" id="ARBA00022491"/>
    </source>
</evidence>
<dbReference type="NCBIfam" id="NF003994">
    <property type="entry name" value="PRK05472.2-3"/>
    <property type="match status" value="1"/>
</dbReference>
<organism evidence="9 10">
    <name type="scientific">Paraoerskovia sediminicola</name>
    <dbReference type="NCBI Taxonomy" id="1138587"/>
    <lineage>
        <taxon>Bacteria</taxon>
        <taxon>Bacillati</taxon>
        <taxon>Actinomycetota</taxon>
        <taxon>Actinomycetes</taxon>
        <taxon>Micrococcales</taxon>
        <taxon>Cellulomonadaceae</taxon>
        <taxon>Paraoerskovia</taxon>
    </lineage>
</organism>
<dbReference type="Proteomes" id="UP001321475">
    <property type="component" value="Chromosome"/>
</dbReference>
<evidence type="ECO:0000259" key="8">
    <source>
        <dbReference type="SMART" id="SM00881"/>
    </source>
</evidence>
<evidence type="ECO:0000313" key="10">
    <source>
        <dbReference type="Proteomes" id="UP001321475"/>
    </source>
</evidence>
<dbReference type="NCBIfam" id="NF003993">
    <property type="entry name" value="PRK05472.2-2"/>
    <property type="match status" value="1"/>
</dbReference>
<accession>A0ABM8FZY9</accession>
<keyword evidence="5 7" id="KW-0238">DNA-binding</keyword>
<feature type="domain" description="CoA-binding" evidence="8">
    <location>
        <begin position="89"/>
        <end position="190"/>
    </location>
</feature>
<dbReference type="Gene3D" id="1.10.10.10">
    <property type="entry name" value="Winged helix-like DNA-binding domain superfamily/Winged helix DNA-binding domain"/>
    <property type="match status" value="1"/>
</dbReference>
<reference evidence="10" key="1">
    <citation type="journal article" date="2019" name="Int. J. Syst. Evol. Microbiol.">
        <title>The Global Catalogue of Microorganisms (GCM) 10K type strain sequencing project: providing services to taxonomists for standard genome sequencing and annotation.</title>
        <authorList>
            <consortium name="The Broad Institute Genomics Platform"/>
            <consortium name="The Broad Institute Genome Sequencing Center for Infectious Disease"/>
            <person name="Wu L."/>
            <person name="Ma J."/>
        </authorList>
    </citation>
    <scope>NUCLEOTIDE SEQUENCE [LARGE SCALE GENOMIC DNA]</scope>
    <source>
        <strain evidence="10">NBRC 108565</strain>
    </source>
</reference>
<dbReference type="Pfam" id="PF06971">
    <property type="entry name" value="Put_DNA-bind_N"/>
    <property type="match status" value="1"/>
</dbReference>
<dbReference type="NCBIfam" id="NF003995">
    <property type="entry name" value="PRK05472.2-4"/>
    <property type="match status" value="1"/>
</dbReference>
<dbReference type="InterPro" id="IPR036390">
    <property type="entry name" value="WH_DNA-bd_sf"/>
</dbReference>
<comment type="function">
    <text evidence="7">Modulates transcription in response to changes in cellular NADH/NAD(+) redox state.</text>
</comment>
<gene>
    <name evidence="7" type="primary">rex</name>
    <name evidence="9" type="ORF">GCM10025865_06070</name>
</gene>
<dbReference type="InterPro" id="IPR022876">
    <property type="entry name" value="Tscrpt_rep_Rex"/>
</dbReference>
<dbReference type="SUPFAM" id="SSF46785">
    <property type="entry name" value="Winged helix' DNA-binding domain"/>
    <property type="match status" value="1"/>
</dbReference>
<dbReference type="HAMAP" id="MF_01131">
    <property type="entry name" value="Rex"/>
    <property type="match status" value="1"/>
</dbReference>
<dbReference type="Gene3D" id="3.40.50.720">
    <property type="entry name" value="NAD(P)-binding Rossmann-like Domain"/>
    <property type="match status" value="1"/>
</dbReference>
<dbReference type="PANTHER" id="PTHR35786">
    <property type="entry name" value="REDOX-SENSING TRANSCRIPTIONAL REPRESSOR REX"/>
    <property type="match status" value="1"/>
</dbReference>
<comment type="subunit">
    <text evidence="7">Homodimer.</text>
</comment>
<evidence type="ECO:0000256" key="1">
    <source>
        <dbReference type="ARBA" id="ARBA00022490"/>
    </source>
</evidence>
<evidence type="ECO:0000256" key="3">
    <source>
        <dbReference type="ARBA" id="ARBA00023015"/>
    </source>
</evidence>
<comment type="similarity">
    <text evidence="7">Belongs to the transcriptional regulatory Rex family.</text>
</comment>
<sequence length="236" mass="24700">MDSRGDSDAGVAEAPIPPATVRRLPSYLRALHGLAERGEERTRSAALAELSGVSPAQLRKDLSFLGSFGTRGVGYDVSELAQYITATLGIETEHRVAIFGIGDLGHALANYPGYSRRGFEVVALFDAAPEIIGTEVAGIVVHGRGDVARVLAEERVTLAVIATPASVAQAATDEAVEAGIRGILSFAPVSLQVPEHVDVRTIDVSSELQILAFHLQAGQIPTRVPGATAAGDTDRV</sequence>
<evidence type="ECO:0000313" key="9">
    <source>
        <dbReference type="EMBL" id="BDZ41308.1"/>
    </source>
</evidence>
<dbReference type="InterPro" id="IPR058236">
    <property type="entry name" value="Rex_actinobacterial-type"/>
</dbReference>
<evidence type="ECO:0000256" key="6">
    <source>
        <dbReference type="ARBA" id="ARBA00023163"/>
    </source>
</evidence>
<dbReference type="NCBIfam" id="NF003992">
    <property type="entry name" value="PRK05472.2-1"/>
    <property type="match status" value="1"/>
</dbReference>
<evidence type="ECO:0000256" key="5">
    <source>
        <dbReference type="ARBA" id="ARBA00023125"/>
    </source>
</evidence>
<evidence type="ECO:0000256" key="7">
    <source>
        <dbReference type="HAMAP-Rule" id="MF_01131"/>
    </source>
</evidence>
<keyword evidence="1 7" id="KW-0963">Cytoplasm</keyword>
<dbReference type="RefSeq" id="WP_286218497.1">
    <property type="nucleotide sequence ID" value="NZ_AP027729.1"/>
</dbReference>
<dbReference type="NCBIfam" id="NF003996">
    <property type="entry name" value="PRK05472.2-5"/>
    <property type="match status" value="1"/>
</dbReference>
<keyword evidence="3 7" id="KW-0805">Transcription regulation</keyword>
<dbReference type="Pfam" id="PF02629">
    <property type="entry name" value="CoA_binding"/>
    <property type="match status" value="1"/>
</dbReference>
<dbReference type="NCBIfam" id="NF003989">
    <property type="entry name" value="PRK05472.1-3"/>
    <property type="match status" value="1"/>
</dbReference>
<proteinExistence type="inferred from homology"/>
<dbReference type="EMBL" id="AP027729">
    <property type="protein sequence ID" value="BDZ41308.1"/>
    <property type="molecule type" value="Genomic_DNA"/>
</dbReference>
<keyword evidence="6 7" id="KW-0804">Transcription</keyword>
<feature type="binding site" evidence="7">
    <location>
        <begin position="100"/>
        <end position="105"/>
    </location>
    <ligand>
        <name>NAD(+)</name>
        <dbReference type="ChEBI" id="CHEBI:57540"/>
    </ligand>
</feature>
<name>A0ABM8FZY9_9CELL</name>
<dbReference type="InterPro" id="IPR003781">
    <property type="entry name" value="CoA-bd"/>
</dbReference>
<dbReference type="SUPFAM" id="SSF51735">
    <property type="entry name" value="NAD(P)-binding Rossmann-fold domains"/>
    <property type="match status" value="1"/>
</dbReference>
<keyword evidence="4 7" id="KW-0520">NAD</keyword>
<dbReference type="PANTHER" id="PTHR35786:SF1">
    <property type="entry name" value="REDOX-SENSING TRANSCRIPTIONAL REPRESSOR REX 1"/>
    <property type="match status" value="1"/>
</dbReference>
<comment type="subcellular location">
    <subcellularLocation>
        <location evidence="7">Cytoplasm</location>
    </subcellularLocation>
</comment>
<evidence type="ECO:0000256" key="4">
    <source>
        <dbReference type="ARBA" id="ARBA00023027"/>
    </source>
</evidence>
<feature type="DNA-binding region" description="H-T-H motif" evidence="7">
    <location>
        <begin position="26"/>
        <end position="65"/>
    </location>
</feature>
<dbReference type="InterPro" id="IPR009718">
    <property type="entry name" value="Rex_DNA-bd_C_dom"/>
</dbReference>
<protein>
    <recommendedName>
        <fullName evidence="7">Redox-sensing transcriptional repressor Rex</fullName>
    </recommendedName>
</protein>
<keyword evidence="2 7" id="KW-0678">Repressor</keyword>